<evidence type="ECO:0000256" key="3">
    <source>
        <dbReference type="PROSITE-ProRule" id="PRU00221"/>
    </source>
</evidence>
<dbReference type="PANTHER" id="PTHR22847:SF637">
    <property type="entry name" value="WD REPEAT DOMAIN 5B"/>
    <property type="match status" value="1"/>
</dbReference>
<evidence type="ECO:0000256" key="2">
    <source>
        <dbReference type="ARBA" id="ARBA00022737"/>
    </source>
</evidence>
<dbReference type="PROSITE" id="PS50082">
    <property type="entry name" value="WD_REPEATS_2"/>
    <property type="match status" value="12"/>
</dbReference>
<dbReference type="InterPro" id="IPR020472">
    <property type="entry name" value="WD40_PAC1"/>
</dbReference>
<reference evidence="5 6" key="1">
    <citation type="submission" date="2016-10" db="EMBL/GenBank/DDBJ databases">
        <authorList>
            <person name="de Groot N.N."/>
        </authorList>
    </citation>
    <scope>NUCLEOTIDE SEQUENCE [LARGE SCALE GENOMIC DNA]</scope>
    <source>
        <strain evidence="5 6">DSM 43067</strain>
    </source>
</reference>
<dbReference type="Pfam" id="PF12894">
    <property type="entry name" value="ANAPC4_WD40"/>
    <property type="match status" value="1"/>
</dbReference>
<dbReference type="AlphaFoldDB" id="A0A1I5NFH0"/>
<dbReference type="PRINTS" id="PR00319">
    <property type="entry name" value="GPROTEINB"/>
</dbReference>
<name>A0A1I5NFH0_9ACTN</name>
<dbReference type="OrthoDB" id="414967at2"/>
<feature type="repeat" description="WD" evidence="3">
    <location>
        <begin position="858"/>
        <end position="899"/>
    </location>
</feature>
<keyword evidence="1 3" id="KW-0853">WD repeat</keyword>
<dbReference type="SUPFAM" id="SSF52540">
    <property type="entry name" value="P-loop containing nucleoside triphosphate hydrolases"/>
    <property type="match status" value="1"/>
</dbReference>
<keyword evidence="2" id="KW-0677">Repeat</keyword>
<feature type="repeat" description="WD" evidence="3">
    <location>
        <begin position="938"/>
        <end position="979"/>
    </location>
</feature>
<feature type="repeat" description="WD" evidence="3">
    <location>
        <begin position="693"/>
        <end position="724"/>
    </location>
</feature>
<feature type="repeat" description="WD" evidence="3">
    <location>
        <begin position="661"/>
        <end position="692"/>
    </location>
</feature>
<feature type="repeat" description="WD" evidence="3">
    <location>
        <begin position="1022"/>
        <end position="1063"/>
    </location>
</feature>
<proteinExistence type="predicted"/>
<evidence type="ECO:0000256" key="1">
    <source>
        <dbReference type="ARBA" id="ARBA00022574"/>
    </source>
</evidence>
<dbReference type="PANTHER" id="PTHR22847">
    <property type="entry name" value="WD40 REPEAT PROTEIN"/>
    <property type="match status" value="1"/>
</dbReference>
<dbReference type="InterPro" id="IPR049052">
    <property type="entry name" value="nSTAND1"/>
</dbReference>
<dbReference type="SMART" id="SM00320">
    <property type="entry name" value="WD40"/>
    <property type="match status" value="14"/>
</dbReference>
<dbReference type="CDD" id="cd00200">
    <property type="entry name" value="WD40"/>
    <property type="match status" value="2"/>
</dbReference>
<evidence type="ECO:0000313" key="6">
    <source>
        <dbReference type="Proteomes" id="UP000183413"/>
    </source>
</evidence>
<dbReference type="InterPro" id="IPR024977">
    <property type="entry name" value="Apc4-like_WD40_dom"/>
</dbReference>
<feature type="repeat" description="WD" evidence="3">
    <location>
        <begin position="778"/>
        <end position="819"/>
    </location>
</feature>
<dbReference type="SMART" id="SM00530">
    <property type="entry name" value="HTH_XRE"/>
    <property type="match status" value="1"/>
</dbReference>
<dbReference type="SUPFAM" id="SSF50998">
    <property type="entry name" value="Quinoprotein alcohol dehydrogenase-like"/>
    <property type="match status" value="1"/>
</dbReference>
<dbReference type="PROSITE" id="PS00678">
    <property type="entry name" value="WD_REPEATS_1"/>
    <property type="match status" value="4"/>
</dbReference>
<feature type="repeat" description="WD" evidence="3">
    <location>
        <begin position="987"/>
        <end position="1021"/>
    </location>
</feature>
<feature type="repeat" description="WD" evidence="3">
    <location>
        <begin position="1106"/>
        <end position="1147"/>
    </location>
</feature>
<dbReference type="InterPro" id="IPR027417">
    <property type="entry name" value="P-loop_NTPase"/>
</dbReference>
<feature type="repeat" description="WD" evidence="3">
    <location>
        <begin position="820"/>
        <end position="854"/>
    </location>
</feature>
<feature type="repeat" description="WD" evidence="3">
    <location>
        <begin position="610"/>
        <end position="651"/>
    </location>
</feature>
<dbReference type="CDD" id="cd00267">
    <property type="entry name" value="ABC_ATPase"/>
    <property type="match status" value="1"/>
</dbReference>
<dbReference type="Gene3D" id="3.40.50.300">
    <property type="entry name" value="P-loop containing nucleotide triphosphate hydrolases"/>
    <property type="match status" value="1"/>
</dbReference>
<dbReference type="InterPro" id="IPR001632">
    <property type="entry name" value="WD40_G-protein_beta-like"/>
</dbReference>
<dbReference type="Pfam" id="PF00400">
    <property type="entry name" value="WD40"/>
    <property type="match status" value="10"/>
</dbReference>
<dbReference type="InterPro" id="IPR001387">
    <property type="entry name" value="Cro/C1-type_HTH"/>
</dbReference>
<keyword evidence="6" id="KW-1185">Reference proteome</keyword>
<dbReference type="PRINTS" id="PR00320">
    <property type="entry name" value="GPROTEINBRPT"/>
</dbReference>
<feature type="repeat" description="WD" evidence="3">
    <location>
        <begin position="1064"/>
        <end position="1098"/>
    </location>
</feature>
<dbReference type="Proteomes" id="UP000183413">
    <property type="component" value="Unassembled WGS sequence"/>
</dbReference>
<dbReference type="InterPro" id="IPR019775">
    <property type="entry name" value="WD40_repeat_CS"/>
</dbReference>
<dbReference type="eggNOG" id="COG2319">
    <property type="taxonomic scope" value="Bacteria"/>
</dbReference>
<dbReference type="Pfam" id="PF20703">
    <property type="entry name" value="nSTAND1"/>
    <property type="match status" value="2"/>
</dbReference>
<feature type="repeat" description="WD" evidence="3">
    <location>
        <begin position="568"/>
        <end position="600"/>
    </location>
</feature>
<evidence type="ECO:0000259" key="4">
    <source>
        <dbReference type="SMART" id="SM00530"/>
    </source>
</evidence>
<dbReference type="RefSeq" id="WP_075023048.1">
    <property type="nucleotide sequence ID" value="NZ_FOVH01000012.1"/>
</dbReference>
<organism evidence="5 6">
    <name type="scientific">Actinomadura madurae</name>
    <dbReference type="NCBI Taxonomy" id="1993"/>
    <lineage>
        <taxon>Bacteria</taxon>
        <taxon>Bacillati</taxon>
        <taxon>Actinomycetota</taxon>
        <taxon>Actinomycetes</taxon>
        <taxon>Streptosporangiales</taxon>
        <taxon>Thermomonosporaceae</taxon>
        <taxon>Actinomadura</taxon>
    </lineage>
</organism>
<protein>
    <submittedName>
        <fullName evidence="5">WD40 repeat</fullName>
    </submittedName>
</protein>
<dbReference type="SUPFAM" id="SSF50978">
    <property type="entry name" value="WD40 repeat-like"/>
    <property type="match status" value="1"/>
</dbReference>
<dbReference type="EMBL" id="FOVH01000012">
    <property type="protein sequence ID" value="SFP20543.1"/>
    <property type="molecule type" value="Genomic_DNA"/>
</dbReference>
<dbReference type="Gene3D" id="2.130.10.10">
    <property type="entry name" value="YVTN repeat-like/Quinoprotein amine dehydrogenase"/>
    <property type="match status" value="4"/>
</dbReference>
<evidence type="ECO:0000313" key="5">
    <source>
        <dbReference type="EMBL" id="SFP20543.1"/>
    </source>
</evidence>
<dbReference type="InParanoid" id="A0A1I5NFH0"/>
<dbReference type="InterPro" id="IPR011047">
    <property type="entry name" value="Quinoprotein_ADH-like_sf"/>
</dbReference>
<dbReference type="InterPro" id="IPR036322">
    <property type="entry name" value="WD40_repeat_dom_sf"/>
</dbReference>
<feature type="domain" description="HTH cro/C1-type" evidence="4">
    <location>
        <begin position="21"/>
        <end position="77"/>
    </location>
</feature>
<dbReference type="InterPro" id="IPR001680">
    <property type="entry name" value="WD40_rpt"/>
</dbReference>
<dbReference type="InterPro" id="IPR015943">
    <property type="entry name" value="WD40/YVTN_repeat-like_dom_sf"/>
</dbReference>
<dbReference type="STRING" id="1993.SAMN04489713_112136"/>
<accession>A0A1I5NFH0</accession>
<gene>
    <name evidence="5" type="ORF">SAMN04489713_112136</name>
</gene>
<sequence length="1152" mass="123875">MPRPERALDPDAGPLQRFAHELRELRRQAGEPGYRQLAEATRFSASALAAAARGERLPSLQVALAYVEACDGDRERWRRAWHDVRRELAGETEEHAAEPPYLGLSRYEAEDAGRFFGRAELVDEILARLDRNRFVAVFGPSGSGKSSLLRAGVVPRLGPGAAVVTPGAPEPLPEAEALIVDQFEEVFTLHPDVSERHALVDALLDRPGRVVIAVRADFYGHCAEHPGLTAALRNASVLVGSMRGEDLREAIVKPAANAGLMVEPALVARVIQDAGTEPGALPLISHALLETWKRRKGKNLTLAGYDAAGGVHGAIADTAESVYRTLPEAERQAARRLLLRMVNVTETGPGHGTRRPAHRSEGDGALIERLAGARLVAIDGDTVEIAHEALIRTWPRLRDWISADQEGLRLHRRLGVAAVEWEAMGRDEGDLHQGARLDATTEWADAHPDDLTVRERAFLDASIAAEQARRAAAEHRTRTLQGLVAALSVLLLVATGAGTVAVTERVEADDQRRRARSRQLAAEAMARLPADVPGAADRAVRAHRTAPTLDARGALLSIAGRQPYQYRLAGHAGMVKSVAFSPDGRELATGGQDGAVITWDPERRVPRARFASSGGAVRILEYSPDGRLLATADLGGVITLWRTSDHVPVRRMRMAGVLDGLAFSPDGRRLAAAGAARTAAVWDVATGREVDAIDGHGGLTTEVAYAPDGRTVAIAGDDGRVALWRPDDDRVRTVKVGDALLTAVAFSPDGRSLAAAGDDDEVHLLDLESGEERGPARRMQHTDTISALAFTDGGRTLVSSGYDRTVKLWETASRTNITTLTGHSGGIYDIAVSPDGNRIASAALDQTTLVWDLRRTPYIGHTDWVNDIALDPGGKGFVSVGQDGGLRWWDTASRRPAATVSAHPRGAAVVDHGSGLVVTGGDDALIHIWRDRRRVGTLRGHTDKIYALDLAPDGRTLAAADQSGALILWDVPTRRRTAVLKRGRPLVKGLAFGPHGRMLATGDDDRAVTLWDVQRRQRTAVLPGHPGRVASIAISPDGRLLAAGGGGGEVLLWDLRHRRRAGRLRGHAAEIRAIAFSPSGRRLATAGLDRTVVVWDVSRRSKWAVLTGHSDVVLGLDFSRDDRTLLSSGGDQTITTWDLDLRRAAATVSALR</sequence>
<dbReference type="PROSITE" id="PS50294">
    <property type="entry name" value="WD_REPEATS_REGION"/>
    <property type="match status" value="10"/>
</dbReference>